<dbReference type="CDD" id="cd11282">
    <property type="entry name" value="ADF_coactosin_like"/>
    <property type="match status" value="1"/>
</dbReference>
<dbReference type="SUPFAM" id="SSF55753">
    <property type="entry name" value="Actin depolymerizing proteins"/>
    <property type="match status" value="1"/>
</dbReference>
<evidence type="ECO:0000256" key="1">
    <source>
        <dbReference type="ARBA" id="ARBA00004245"/>
    </source>
</evidence>
<dbReference type="PANTHER" id="PTHR10829">
    <property type="entry name" value="CORTACTIN AND DREBRIN"/>
    <property type="match status" value="1"/>
</dbReference>
<evidence type="ECO:0000256" key="2">
    <source>
        <dbReference type="ARBA" id="ARBA00022490"/>
    </source>
</evidence>
<accession>B7SHS5</accession>
<organism evidence="10">
    <name type="scientific">Eisenia fetida</name>
    <name type="common">Red wiggler worm</name>
    <dbReference type="NCBI Taxonomy" id="6396"/>
    <lineage>
        <taxon>Eukaryota</taxon>
        <taxon>Metazoa</taxon>
        <taxon>Spiralia</taxon>
        <taxon>Lophotrochozoa</taxon>
        <taxon>Annelida</taxon>
        <taxon>Clitellata</taxon>
        <taxon>Oligochaeta</taxon>
        <taxon>Crassiclitellata</taxon>
        <taxon>Lumbricina</taxon>
        <taxon>Lumbricidae</taxon>
        <taxon>Lumbricinae</taxon>
        <taxon>Eisenia</taxon>
    </lineage>
</organism>
<dbReference type="GO" id="GO:0051015">
    <property type="term" value="F:actin filament binding"/>
    <property type="evidence" value="ECO:0007669"/>
    <property type="project" value="TreeGrafter"/>
</dbReference>
<evidence type="ECO:0000256" key="4">
    <source>
        <dbReference type="ARBA" id="ARBA00023212"/>
    </source>
</evidence>
<comment type="function">
    <text evidence="6">Binds to F-actin in a calcium-independent manner. Has no direct effect on actin depolymerization. Acts as a chaperone for ALOX5 (5LO), influencing both its stability and activity in leukotrienes synthesis.</text>
</comment>
<dbReference type="AlphaFoldDB" id="B7SHS5"/>
<dbReference type="FunFam" id="3.40.20.10:FF:000018">
    <property type="entry name" value="Coactosin-like 1"/>
    <property type="match status" value="1"/>
</dbReference>
<feature type="domain" description="ADF-H" evidence="9">
    <location>
        <begin position="1"/>
        <end position="130"/>
    </location>
</feature>
<dbReference type="PROSITE" id="PS51263">
    <property type="entry name" value="ADF_H"/>
    <property type="match status" value="1"/>
</dbReference>
<evidence type="ECO:0000256" key="6">
    <source>
        <dbReference type="ARBA" id="ARBA00058385"/>
    </source>
</evidence>
<reference evidence="10" key="1">
    <citation type="submission" date="2008-02" db="EMBL/GenBank/DDBJ databases">
        <authorList>
            <person name="Vandenbulcke F."/>
            <person name="Brulle F."/>
        </authorList>
    </citation>
    <scope>NUCLEOTIDE SEQUENCE</scope>
    <source>
        <tissue evidence="10">Coelomocytes</tissue>
    </source>
</reference>
<protein>
    <recommendedName>
        <fullName evidence="8">Coactosin-like protein</fullName>
    </recommendedName>
</protein>
<dbReference type="GO" id="GO:0005884">
    <property type="term" value="C:actin filament"/>
    <property type="evidence" value="ECO:0007669"/>
    <property type="project" value="TreeGrafter"/>
</dbReference>
<comment type="subunit">
    <text evidence="7">Interacts with 5-lipoxygenase (ALOX5/5LO) in a calcium-independent manner. Binds to F-actin with a stoichiometry of 1:2.</text>
</comment>
<evidence type="ECO:0000256" key="5">
    <source>
        <dbReference type="ARBA" id="ARBA00038052"/>
    </source>
</evidence>
<evidence type="ECO:0000256" key="8">
    <source>
        <dbReference type="ARBA" id="ARBA00068121"/>
    </source>
</evidence>
<dbReference type="Pfam" id="PF00241">
    <property type="entry name" value="Cofilin_ADF"/>
    <property type="match status" value="1"/>
</dbReference>
<keyword evidence="2" id="KW-0963">Cytoplasm</keyword>
<dbReference type="SMART" id="SM00102">
    <property type="entry name" value="ADF"/>
    <property type="match status" value="1"/>
</dbReference>
<dbReference type="GO" id="GO:0030427">
    <property type="term" value="C:site of polarized growth"/>
    <property type="evidence" value="ECO:0007669"/>
    <property type="project" value="TreeGrafter"/>
</dbReference>
<comment type="subcellular location">
    <subcellularLocation>
        <location evidence="1">Cytoplasm</location>
        <location evidence="1">Cytoskeleton</location>
    </subcellularLocation>
</comment>
<dbReference type="Gene3D" id="3.40.20.10">
    <property type="entry name" value="Severin"/>
    <property type="match status" value="1"/>
</dbReference>
<sequence>MADIQKESIAEAYDDVRNDQTPTTWALLGYDDSNTIVLLGTGSEYEEFRSKFSDDDRLFGFVRLTAGDELSKRAKFVLITWIGSNISALKRAKVSTDKSTVKSILQNFALEIQISDLAELEEPNIREALKKAGGAQYGTGVRD</sequence>
<evidence type="ECO:0000256" key="7">
    <source>
        <dbReference type="ARBA" id="ARBA00062335"/>
    </source>
</evidence>
<keyword evidence="3" id="KW-0009">Actin-binding</keyword>
<dbReference type="InterPro" id="IPR029006">
    <property type="entry name" value="ADF-H/Gelsolin-like_dom_sf"/>
</dbReference>
<name>B7SHS5_EISFE</name>
<proteinExistence type="evidence at transcript level"/>
<keyword evidence="4" id="KW-0206">Cytoskeleton</keyword>
<evidence type="ECO:0000313" key="10">
    <source>
        <dbReference type="EMBL" id="ABZ88707.1"/>
    </source>
</evidence>
<dbReference type="PANTHER" id="PTHR10829:SF29">
    <property type="entry name" value="COACTOSIN-LIKE PROTEIN"/>
    <property type="match status" value="1"/>
</dbReference>
<dbReference type="EMBL" id="EU296921">
    <property type="protein sequence ID" value="ABZ88707.1"/>
    <property type="molecule type" value="mRNA"/>
</dbReference>
<dbReference type="InterPro" id="IPR002108">
    <property type="entry name" value="ADF-H"/>
</dbReference>
<evidence type="ECO:0000256" key="3">
    <source>
        <dbReference type="ARBA" id="ARBA00023203"/>
    </source>
</evidence>
<dbReference type="GO" id="GO:0030833">
    <property type="term" value="P:regulation of actin filament polymerization"/>
    <property type="evidence" value="ECO:0007669"/>
    <property type="project" value="TreeGrafter"/>
</dbReference>
<evidence type="ECO:0000259" key="9">
    <source>
        <dbReference type="PROSITE" id="PS51263"/>
    </source>
</evidence>
<dbReference type="GO" id="GO:0030864">
    <property type="term" value="C:cortical actin cytoskeleton"/>
    <property type="evidence" value="ECO:0007669"/>
    <property type="project" value="TreeGrafter"/>
</dbReference>
<comment type="similarity">
    <text evidence="5">Belongs to the actin-binding proteins ADF family. Coactosin subfamily.</text>
</comment>